<dbReference type="RefSeq" id="XP_025467916.1">
    <property type="nucleotide sequence ID" value="XM_025615061.1"/>
</dbReference>
<protein>
    <recommendedName>
        <fullName evidence="1">NACHT domain-containing protein</fullName>
    </recommendedName>
</protein>
<dbReference type="EMBL" id="MSFK01000013">
    <property type="protein sequence ID" value="PWY88133.1"/>
    <property type="molecule type" value="Genomic_DNA"/>
</dbReference>
<dbReference type="InterPro" id="IPR007111">
    <property type="entry name" value="NACHT_NTPase"/>
</dbReference>
<evidence type="ECO:0000313" key="2">
    <source>
        <dbReference type="EMBL" id="PWY88133.1"/>
    </source>
</evidence>
<feature type="domain" description="NACHT" evidence="1">
    <location>
        <begin position="516"/>
        <end position="610"/>
    </location>
</feature>
<organism evidence="2 3">
    <name type="scientific">Aspergillus sclerotioniger CBS 115572</name>
    <dbReference type="NCBI Taxonomy" id="1450535"/>
    <lineage>
        <taxon>Eukaryota</taxon>
        <taxon>Fungi</taxon>
        <taxon>Dikarya</taxon>
        <taxon>Ascomycota</taxon>
        <taxon>Pezizomycotina</taxon>
        <taxon>Eurotiomycetes</taxon>
        <taxon>Eurotiomycetidae</taxon>
        <taxon>Eurotiales</taxon>
        <taxon>Aspergillaceae</taxon>
        <taxon>Aspergillus</taxon>
        <taxon>Aspergillus subgen. Circumdati</taxon>
    </lineage>
</organism>
<dbReference type="InterPro" id="IPR011989">
    <property type="entry name" value="ARM-like"/>
</dbReference>
<dbReference type="PANTHER" id="PTHR46312:SF2">
    <property type="entry name" value="NUCLEOTIDE-BINDING OLIGOMERIZATION DOMAIN-CONTAINING PROTEIN 2-LIKE"/>
    <property type="match status" value="1"/>
</dbReference>
<dbReference type="SUPFAM" id="SSF48371">
    <property type="entry name" value="ARM repeat"/>
    <property type="match status" value="1"/>
</dbReference>
<keyword evidence="3" id="KW-1185">Reference proteome</keyword>
<dbReference type="STRING" id="1450535.A0A317WP11"/>
<dbReference type="InterPro" id="IPR016024">
    <property type="entry name" value="ARM-type_fold"/>
</dbReference>
<dbReference type="GeneID" id="37117204"/>
<evidence type="ECO:0000313" key="3">
    <source>
        <dbReference type="Proteomes" id="UP000246702"/>
    </source>
</evidence>
<dbReference type="Proteomes" id="UP000246702">
    <property type="component" value="Unassembled WGS sequence"/>
</dbReference>
<dbReference type="SMART" id="SM00382">
    <property type="entry name" value="AAA"/>
    <property type="match status" value="1"/>
</dbReference>
<dbReference type="InterPro" id="IPR056251">
    <property type="entry name" value="Arm_rpt_dom"/>
</dbReference>
<reference evidence="2 3" key="1">
    <citation type="submission" date="2016-12" db="EMBL/GenBank/DDBJ databases">
        <title>The genomes of Aspergillus section Nigri reveals drivers in fungal speciation.</title>
        <authorList>
            <consortium name="DOE Joint Genome Institute"/>
            <person name="Vesth T.C."/>
            <person name="Nybo J."/>
            <person name="Theobald S."/>
            <person name="Brandl J."/>
            <person name="Frisvad J.C."/>
            <person name="Nielsen K.F."/>
            <person name="Lyhne E.K."/>
            <person name="Kogle M.E."/>
            <person name="Kuo A."/>
            <person name="Riley R."/>
            <person name="Clum A."/>
            <person name="Nolan M."/>
            <person name="Lipzen A."/>
            <person name="Salamov A."/>
            <person name="Henrissat B."/>
            <person name="Wiebenga A."/>
            <person name="De Vries R.P."/>
            <person name="Grigoriev I.V."/>
            <person name="Mortensen U.H."/>
            <person name="Andersen M.R."/>
            <person name="Baker S.E."/>
        </authorList>
    </citation>
    <scope>NUCLEOTIDE SEQUENCE [LARGE SCALE GENOMIC DNA]</scope>
    <source>
        <strain evidence="2 3">CBS 115572</strain>
    </source>
</reference>
<dbReference type="InterPro" id="IPR003593">
    <property type="entry name" value="AAA+_ATPase"/>
</dbReference>
<sequence>MDPPDTDKPRPTEMQDLIKRLRELLDDSKEKDALFELVERMVQLFEDNRKTSYWTEASELGFTNLIAEHAGDGTELNNRLLTCFAHAIRRKQFLSAENTSLATALNGLSARLKLRVDLAQKQKQYELLCMLGTVLDAMADIKVSGITREYLHGPLLKQLGKLRESKEPRLAQAASYAYQALRCVPDDESRWQAFCRYSWTLLEATGKISGAVTTLDPTKAIDAGSNVKELLELYKRIVEAVGDVSTACRSLNQEILHDLDKLPKANVWYTSLRYSKLLIEAGALQILRELIGDLPGSHDAQYYWEKRIVEFIDWTMSQERVQVVISKSSPVQQWLELVAETMEQPHWIDQPVAERFRLDPRRWVGTARHAPRVDRHKSLERTSQPRVSLFCQHQTSAQRTAQDLLETAWESCIGAQRFYADRLIRRVSTSPKRLSIIRLSGTSHTIEQSYIDLVVVKSSGERNGTSVNTVSRRQTNLSILEPPNISSDGIKKTNEVALSKLFSLRTHTDNTVQDTRRILITGQAGVGKTTLCNKIIHNYYHNQMWADKFDRIILIPLRQPKRGLDVWDVLKQEYLSREKEVDLFFSAIRRTIFDTDHRTLLLIDGLDEASGETVSGSLWALLNFPNVIVTSRPYAVSSLFQGHTGLFDLELETTGFGPSQVDLYLEMVEENPETRRNMQGFIHRHWPIQALLQIPIQLDAFCVAWGHPDLSPDTPMTLACLYDVIERKLWSNDIATLPRTDWQWAVGEIRPQNCRTHKQIEAVVGEGLHLEQALAFNGLYNNVVEFSEAHRDAVHELFQATTDNILERVSFLRTSDGVRHASQTFHFIHLTFRDYFAARYFIRCWTENQPLRCIGFGSSGKPSVSHVSTEALICTRKYHPRYDIMWRFVAGILHQSDPNGHSAVEGLRRKLESSLLAVVRYDGPPSSIISESEFPDHIEKEILTTGAAEHKLAVLFKLPVRTHMSAGLLDCVEHCLAASNPMIIRPKASQILGMYAHVAPGKALRALFQTDADVAESALAGLSTRSDLNIDVCASLVNLLVSKKGSPMILRSQRNLPGEIITHLQQLLVDCNPCVRQRAVEALSTQVHVSHQIKCQLVNCLDDCDRLVRIQVMVAIQGWKGLSTEVLGKVVSFTLHGDDDEVCCAARLLDLESDLLPDVVQQLTFYLKQEASDSYSGLLEILVPSRLRVLQIAGILAKKGALSIDLVQILLLGLSHEVDFVRYTAAALLGYQAIKSRPLFDCLIDTFRDTSETARQSAIYALLPQRALPQHVLRSLVHEFLDDANSLQLALSALSKQIFLPEDIVRTLQSKATQICSHDLWHSVLLSKILGKDPGLPTEDLKRLLPVLAGDSPMNRESAVPVLQRDAHMHTLSAACVFYGKGRLPPHIVRYIISLLHKPDPHWFYPEWVLRRPEFYDMLPSLDKETWKLWFGKIWQMSFREPITCHVWEGHLYLNFPQGSHRVRLQMNDLEVKLPYVIKMLENKWRHLEPGWARYQPEGLAERRNVLDLPIR</sequence>
<dbReference type="Pfam" id="PF05729">
    <property type="entry name" value="NACHT"/>
    <property type="match status" value="1"/>
</dbReference>
<accession>A0A317WP11</accession>
<evidence type="ECO:0000259" key="1">
    <source>
        <dbReference type="PROSITE" id="PS50837"/>
    </source>
</evidence>
<comment type="caution">
    <text evidence="2">The sequence shown here is derived from an EMBL/GenBank/DDBJ whole genome shotgun (WGS) entry which is preliminary data.</text>
</comment>
<dbReference type="OrthoDB" id="427518at2759"/>
<dbReference type="InterPro" id="IPR027417">
    <property type="entry name" value="P-loop_NTPase"/>
</dbReference>
<dbReference type="Pfam" id="PF23238">
    <property type="entry name" value="DUF7068"/>
    <property type="match status" value="1"/>
</dbReference>
<gene>
    <name evidence="2" type="ORF">BO94DRAFT_575153</name>
</gene>
<dbReference type="PROSITE" id="PS50837">
    <property type="entry name" value="NACHT"/>
    <property type="match status" value="1"/>
</dbReference>
<name>A0A317WP11_9EURO</name>
<dbReference type="InterPro" id="IPR055496">
    <property type="entry name" value="DUF7068"/>
</dbReference>
<dbReference type="PANTHER" id="PTHR46312">
    <property type="entry name" value="NACHT DOMAIN-CONTAINING PROTEIN"/>
    <property type="match status" value="1"/>
</dbReference>
<dbReference type="Pfam" id="PF23948">
    <property type="entry name" value="ARM_5"/>
    <property type="match status" value="1"/>
</dbReference>
<proteinExistence type="predicted"/>
<dbReference type="SUPFAM" id="SSF52540">
    <property type="entry name" value="P-loop containing nucleoside triphosphate hydrolases"/>
    <property type="match status" value="1"/>
</dbReference>
<dbReference type="Gene3D" id="1.25.10.10">
    <property type="entry name" value="Leucine-rich Repeat Variant"/>
    <property type="match status" value="1"/>
</dbReference>
<dbReference type="Gene3D" id="3.40.50.300">
    <property type="entry name" value="P-loop containing nucleotide triphosphate hydrolases"/>
    <property type="match status" value="1"/>
</dbReference>